<dbReference type="Proteomes" id="UP000188320">
    <property type="component" value="Unassembled WGS sequence"/>
</dbReference>
<dbReference type="GO" id="GO:0005576">
    <property type="term" value="C:extracellular region"/>
    <property type="evidence" value="ECO:0007669"/>
    <property type="project" value="TreeGrafter"/>
</dbReference>
<keyword evidence="14" id="KW-0961">Cell wall biogenesis/degradation</keyword>
<evidence type="ECO:0000256" key="17">
    <source>
        <dbReference type="ARBA" id="ARBA00042373"/>
    </source>
</evidence>
<keyword evidence="7" id="KW-0134">Cell wall</keyword>
<keyword evidence="13" id="KW-0119">Carbohydrate metabolism</keyword>
<evidence type="ECO:0000313" key="22">
    <source>
        <dbReference type="Proteomes" id="UP000188320"/>
    </source>
</evidence>
<dbReference type="InterPro" id="IPR017853">
    <property type="entry name" value="GH"/>
</dbReference>
<evidence type="ECO:0000256" key="14">
    <source>
        <dbReference type="ARBA" id="ARBA00023316"/>
    </source>
</evidence>
<dbReference type="InterPro" id="IPR050732">
    <property type="entry name" value="Beta-glucan_modifiers"/>
</dbReference>
<dbReference type="Pfam" id="PF00332">
    <property type="entry name" value="Glyco_hydro_17"/>
    <property type="match status" value="1"/>
</dbReference>
<evidence type="ECO:0000256" key="3">
    <source>
        <dbReference type="ARBA" id="ARBA00004401"/>
    </source>
</evidence>
<evidence type="ECO:0000256" key="10">
    <source>
        <dbReference type="ARBA" id="ARBA00022801"/>
    </source>
</evidence>
<evidence type="ECO:0000256" key="19">
    <source>
        <dbReference type="RuleBase" id="RU004335"/>
    </source>
</evidence>
<evidence type="ECO:0000256" key="4">
    <source>
        <dbReference type="ARBA" id="ARBA00008773"/>
    </source>
</evidence>
<keyword evidence="12" id="KW-0325">Glycoprotein</keyword>
<comment type="catalytic activity">
    <reaction evidence="1">
        <text>Hydrolysis of (1-&gt;3)-beta-D-glucosidic linkages in (1-&gt;3)-beta-D-glucans.</text>
        <dbReference type="EC" id="3.2.1.39"/>
    </reaction>
</comment>
<evidence type="ECO:0000256" key="18">
    <source>
        <dbReference type="ARBA" id="ARBA00043078"/>
    </source>
</evidence>
<evidence type="ECO:0000256" key="5">
    <source>
        <dbReference type="ARBA" id="ARBA00012780"/>
    </source>
</evidence>
<evidence type="ECO:0000256" key="9">
    <source>
        <dbReference type="ARBA" id="ARBA00022729"/>
    </source>
</evidence>
<evidence type="ECO:0000256" key="12">
    <source>
        <dbReference type="ARBA" id="ARBA00023180"/>
    </source>
</evidence>
<protein>
    <recommendedName>
        <fullName evidence="5">glucan endo-1,3-beta-D-glucosidase</fullName>
        <ecNumber evidence="5">3.2.1.39</ecNumber>
    </recommendedName>
    <alternativeName>
        <fullName evidence="18">Endo-1,3-beta-glucanase btgC</fullName>
    </alternativeName>
    <alternativeName>
        <fullName evidence="17">Laminarinase btgC</fullName>
    </alternativeName>
</protein>
<evidence type="ECO:0000256" key="2">
    <source>
        <dbReference type="ARBA" id="ARBA00004191"/>
    </source>
</evidence>
<dbReference type="GO" id="GO:0005886">
    <property type="term" value="C:plasma membrane"/>
    <property type="evidence" value="ECO:0007669"/>
    <property type="project" value="UniProtKB-SubCell"/>
</dbReference>
<dbReference type="GO" id="GO:0009277">
    <property type="term" value="C:fungal-type cell wall"/>
    <property type="evidence" value="ECO:0007669"/>
    <property type="project" value="TreeGrafter"/>
</dbReference>
<gene>
    <name evidence="21" type="ORF">AX774_g3965</name>
</gene>
<dbReference type="GO" id="GO:0009986">
    <property type="term" value="C:cell surface"/>
    <property type="evidence" value="ECO:0007669"/>
    <property type="project" value="TreeGrafter"/>
</dbReference>
<keyword evidence="10" id="KW-0378">Hydrolase</keyword>
<keyword evidence="15" id="KW-0624">Polysaccharide degradation</keyword>
<dbReference type="PANTHER" id="PTHR16631:SF17">
    <property type="entry name" value="GLUCAN ENDO-1,3-BETA-GLUCOSIDASE BTGC"/>
    <property type="match status" value="1"/>
</dbReference>
<evidence type="ECO:0000256" key="16">
    <source>
        <dbReference type="ARBA" id="ARBA00037649"/>
    </source>
</evidence>
<dbReference type="SUPFAM" id="SSF51445">
    <property type="entry name" value="(Trans)glycosidases"/>
    <property type="match status" value="1"/>
</dbReference>
<evidence type="ECO:0000256" key="7">
    <source>
        <dbReference type="ARBA" id="ARBA00022512"/>
    </source>
</evidence>
<dbReference type="AlphaFoldDB" id="A0A1R1PNM5"/>
<dbReference type="EC" id="3.2.1.39" evidence="5"/>
<dbReference type="GO" id="GO:0042973">
    <property type="term" value="F:glucan endo-1,3-beta-D-glucosidase activity"/>
    <property type="evidence" value="ECO:0007669"/>
    <property type="project" value="UniProtKB-EC"/>
</dbReference>
<organism evidence="21 22">
    <name type="scientific">Zancudomyces culisetae</name>
    <name type="common">Gut fungus</name>
    <name type="synonym">Smittium culisetae</name>
    <dbReference type="NCBI Taxonomy" id="1213189"/>
    <lineage>
        <taxon>Eukaryota</taxon>
        <taxon>Fungi</taxon>
        <taxon>Fungi incertae sedis</taxon>
        <taxon>Zoopagomycota</taxon>
        <taxon>Kickxellomycotina</taxon>
        <taxon>Harpellomycetes</taxon>
        <taxon>Harpellales</taxon>
        <taxon>Legeriomycetaceae</taxon>
        <taxon>Zancudomyces</taxon>
    </lineage>
</organism>
<keyword evidence="6" id="KW-1003">Cell membrane</keyword>
<accession>A0A1R1PNM5</accession>
<dbReference type="PANTHER" id="PTHR16631">
    <property type="entry name" value="GLUCAN 1,3-BETA-GLUCOSIDASE"/>
    <property type="match status" value="1"/>
</dbReference>
<evidence type="ECO:0000256" key="15">
    <source>
        <dbReference type="ARBA" id="ARBA00023326"/>
    </source>
</evidence>
<dbReference type="GO" id="GO:0071555">
    <property type="term" value="P:cell wall organization"/>
    <property type="evidence" value="ECO:0007669"/>
    <property type="project" value="UniProtKB-KW"/>
</dbReference>
<keyword evidence="11" id="KW-0472">Membrane</keyword>
<comment type="caution">
    <text evidence="21">The sequence shown here is derived from an EMBL/GenBank/DDBJ whole genome shotgun (WGS) entry which is preliminary data.</text>
</comment>
<proteinExistence type="inferred from homology"/>
<evidence type="ECO:0000256" key="6">
    <source>
        <dbReference type="ARBA" id="ARBA00022475"/>
    </source>
</evidence>
<keyword evidence="22" id="KW-1185">Reference proteome</keyword>
<comment type="similarity">
    <text evidence="4 19">Belongs to the glycosyl hydrolase 17 family.</text>
</comment>
<evidence type="ECO:0000256" key="8">
    <source>
        <dbReference type="ARBA" id="ARBA00022525"/>
    </source>
</evidence>
<comment type="subcellular location">
    <subcellularLocation>
        <location evidence="3">Cell membrane</location>
        <topology evidence="3">Single-pass type II membrane protein</topology>
    </subcellularLocation>
    <subcellularLocation>
        <location evidence="2">Secreted</location>
        <location evidence="2">Cell wall</location>
    </subcellularLocation>
</comment>
<reference evidence="22" key="1">
    <citation type="submission" date="2017-01" db="EMBL/GenBank/DDBJ databases">
        <authorList>
            <person name="Wang Y."/>
            <person name="White M."/>
            <person name="Kvist S."/>
            <person name="Moncalvo J.-M."/>
        </authorList>
    </citation>
    <scope>NUCLEOTIDE SEQUENCE [LARGE SCALE GENOMIC DNA]</scope>
    <source>
        <strain evidence="22">COL-18-3</strain>
    </source>
</reference>
<evidence type="ECO:0000256" key="13">
    <source>
        <dbReference type="ARBA" id="ARBA00023277"/>
    </source>
</evidence>
<feature type="chain" id="PRO_5012887320" description="glucan endo-1,3-beta-D-glucosidase" evidence="20">
    <location>
        <begin position="19"/>
        <end position="521"/>
    </location>
</feature>
<dbReference type="EMBL" id="LSSK01000639">
    <property type="protein sequence ID" value="OMH82541.1"/>
    <property type="molecule type" value="Genomic_DNA"/>
</dbReference>
<sequence>MKVALSISLATLLTFAAADQNVGGLTYNPRNNDGSCPTMEKIQNDLTLLEKNADSLRIYSLVDCGVGEMILDAVEGTDWNLDLGLWVSNNEDEFNAELDELVRLSSKPSFADNVSSVVVGNDAISRGEQTGEDIAAKIRRVRDELAGVDKPKRVTSAELSQNYSPAVIAEADYVMMNAFPLWNGYTVHDAICSIYAGFQQLQGSAGGKEIVLGQTGWPTSGSDIGISVPSVDTAFQYIQEYVCTCRNLGIKCYYFTAIDSDWKAGSHDPFVVEAHFGLYYNNNTPKFAQEDWFDCRNVDTSCAPNIENPPCNAPDVIKAGKFTPGSNLVECNPGSGSTDVVIPETSDVVVPETSDVVITETTDMTSEETILETTLETNVTTTEEITLAETTDETILETVDVTSEEITNVTSEETVDVTSEEITNVTSEETVDVTSEETVDVTSEETVDVTSEETVDVTSEEITNVTSEESTDTTVEDIVDIFTEEASLESTEAAGSDTLLSEVTTDVIDVGPETVVADMAR</sequence>
<evidence type="ECO:0000256" key="1">
    <source>
        <dbReference type="ARBA" id="ARBA00000382"/>
    </source>
</evidence>
<dbReference type="InterPro" id="IPR000490">
    <property type="entry name" value="Glyco_hydro_17"/>
</dbReference>
<keyword evidence="8" id="KW-0964">Secreted</keyword>
<evidence type="ECO:0000313" key="21">
    <source>
        <dbReference type="EMBL" id="OMH82541.1"/>
    </source>
</evidence>
<dbReference type="OrthoDB" id="77201at2759"/>
<evidence type="ECO:0000256" key="20">
    <source>
        <dbReference type="SAM" id="SignalP"/>
    </source>
</evidence>
<evidence type="ECO:0000256" key="11">
    <source>
        <dbReference type="ARBA" id="ARBA00023136"/>
    </source>
</evidence>
<name>A0A1R1PNM5_ZANCU</name>
<comment type="function">
    <text evidence="16">Glucanases play a role in cell expansion during growth, in cell-cell fusion during mating, and in spore release during sporulation. This enzyme may be involved in beta-glucan degradation. Active on laminarin and lichenan.</text>
</comment>
<keyword evidence="9 20" id="KW-0732">Signal</keyword>
<feature type="signal peptide" evidence="20">
    <location>
        <begin position="1"/>
        <end position="18"/>
    </location>
</feature>
<dbReference type="GO" id="GO:0000272">
    <property type="term" value="P:polysaccharide catabolic process"/>
    <property type="evidence" value="ECO:0007669"/>
    <property type="project" value="UniProtKB-KW"/>
</dbReference>
<dbReference type="Gene3D" id="3.20.20.80">
    <property type="entry name" value="Glycosidases"/>
    <property type="match status" value="1"/>
</dbReference>